<organism evidence="10 11">
    <name type="scientific">Megalops atlanticus</name>
    <name type="common">Tarpon</name>
    <name type="synonym">Clupea gigantea</name>
    <dbReference type="NCBI Taxonomy" id="7932"/>
    <lineage>
        <taxon>Eukaryota</taxon>
        <taxon>Metazoa</taxon>
        <taxon>Chordata</taxon>
        <taxon>Craniata</taxon>
        <taxon>Vertebrata</taxon>
        <taxon>Euteleostomi</taxon>
        <taxon>Actinopterygii</taxon>
        <taxon>Neopterygii</taxon>
        <taxon>Teleostei</taxon>
        <taxon>Elopiformes</taxon>
        <taxon>Megalopidae</taxon>
        <taxon>Megalops</taxon>
    </lineage>
</organism>
<accession>A0A9D3Q163</accession>
<evidence type="ECO:0000256" key="5">
    <source>
        <dbReference type="ARBA" id="ARBA00022777"/>
    </source>
</evidence>
<dbReference type="Gene3D" id="3.30.200.20">
    <property type="entry name" value="Phosphorylase Kinase, domain 1"/>
    <property type="match status" value="1"/>
</dbReference>
<dbReference type="InterPro" id="IPR017441">
    <property type="entry name" value="Protein_kinase_ATP_BS"/>
</dbReference>
<dbReference type="GO" id="GO:0005634">
    <property type="term" value="C:nucleus"/>
    <property type="evidence" value="ECO:0007669"/>
    <property type="project" value="TreeGrafter"/>
</dbReference>
<dbReference type="Proteomes" id="UP001046870">
    <property type="component" value="Chromosome 7"/>
</dbReference>
<dbReference type="Pfam" id="PF00069">
    <property type="entry name" value="Pkinase"/>
    <property type="match status" value="1"/>
</dbReference>
<keyword evidence="2" id="KW-0723">Serine/threonine-protein kinase</keyword>
<evidence type="ECO:0000256" key="8">
    <source>
        <dbReference type="SAM" id="MobiDB-lite"/>
    </source>
</evidence>
<dbReference type="InterPro" id="IPR008271">
    <property type="entry name" value="Ser/Thr_kinase_AS"/>
</dbReference>
<comment type="similarity">
    <text evidence="1">Belongs to the protein kinase superfamily. CAMK Ser/Thr protein kinase family.</text>
</comment>
<name>A0A9D3Q163_MEGAT</name>
<dbReference type="GO" id="GO:0043065">
    <property type="term" value="P:positive regulation of apoptotic process"/>
    <property type="evidence" value="ECO:0007669"/>
    <property type="project" value="TreeGrafter"/>
</dbReference>
<keyword evidence="4 7" id="KW-0547">Nucleotide-binding</keyword>
<feature type="compositionally biased region" description="Basic and acidic residues" evidence="8">
    <location>
        <begin position="411"/>
        <end position="428"/>
    </location>
</feature>
<evidence type="ECO:0000313" key="10">
    <source>
        <dbReference type="EMBL" id="KAG7473606.1"/>
    </source>
</evidence>
<evidence type="ECO:0000256" key="1">
    <source>
        <dbReference type="ARBA" id="ARBA00006692"/>
    </source>
</evidence>
<keyword evidence="5" id="KW-0418">Kinase</keyword>
<dbReference type="OrthoDB" id="10260894at2759"/>
<dbReference type="InterPro" id="IPR000719">
    <property type="entry name" value="Prot_kinase_dom"/>
</dbReference>
<dbReference type="GO" id="GO:0005524">
    <property type="term" value="F:ATP binding"/>
    <property type="evidence" value="ECO:0007669"/>
    <property type="project" value="UniProtKB-UniRule"/>
</dbReference>
<dbReference type="EMBL" id="JAFDVH010000007">
    <property type="protein sequence ID" value="KAG7473606.1"/>
    <property type="molecule type" value="Genomic_DNA"/>
</dbReference>
<dbReference type="FunFam" id="1.10.510.10:FF:000135">
    <property type="entry name" value="Putative myosin light chain kinase 3"/>
    <property type="match status" value="1"/>
</dbReference>
<dbReference type="PROSITE" id="PS50011">
    <property type="entry name" value="PROTEIN_KINASE_DOM"/>
    <property type="match status" value="1"/>
</dbReference>
<dbReference type="AlphaFoldDB" id="A0A9D3Q163"/>
<dbReference type="PROSITE" id="PS00107">
    <property type="entry name" value="PROTEIN_KINASE_ATP"/>
    <property type="match status" value="1"/>
</dbReference>
<feature type="compositionally biased region" description="Low complexity" evidence="8">
    <location>
        <begin position="400"/>
        <end position="410"/>
    </location>
</feature>
<feature type="region of interest" description="Disordered" evidence="8">
    <location>
        <begin position="85"/>
        <end position="105"/>
    </location>
</feature>
<protein>
    <recommendedName>
        <fullName evidence="9">Protein kinase domain-containing protein</fullName>
    </recommendedName>
</protein>
<proteinExistence type="inferred from homology"/>
<keyword evidence="3" id="KW-0808">Transferase</keyword>
<evidence type="ECO:0000256" key="2">
    <source>
        <dbReference type="ARBA" id="ARBA00022527"/>
    </source>
</evidence>
<feature type="compositionally biased region" description="Basic and acidic residues" evidence="8">
    <location>
        <begin position="344"/>
        <end position="359"/>
    </location>
</feature>
<evidence type="ECO:0000259" key="9">
    <source>
        <dbReference type="PROSITE" id="PS50011"/>
    </source>
</evidence>
<dbReference type="GO" id="GO:0004674">
    <property type="term" value="F:protein serine/threonine kinase activity"/>
    <property type="evidence" value="ECO:0007669"/>
    <property type="project" value="UniProtKB-KW"/>
</dbReference>
<dbReference type="GO" id="GO:0035556">
    <property type="term" value="P:intracellular signal transduction"/>
    <property type="evidence" value="ECO:0007669"/>
    <property type="project" value="TreeGrafter"/>
</dbReference>
<gene>
    <name evidence="10" type="ORF">MATL_G00097650</name>
</gene>
<evidence type="ECO:0000256" key="3">
    <source>
        <dbReference type="ARBA" id="ARBA00022679"/>
    </source>
</evidence>
<keyword evidence="6 7" id="KW-0067">ATP-binding</keyword>
<feature type="compositionally biased region" description="Basic and acidic residues" evidence="8">
    <location>
        <begin position="457"/>
        <end position="469"/>
    </location>
</feature>
<evidence type="ECO:0000313" key="11">
    <source>
        <dbReference type="Proteomes" id="UP001046870"/>
    </source>
</evidence>
<dbReference type="SMART" id="SM00220">
    <property type="entry name" value="S_TKc"/>
    <property type="match status" value="1"/>
</dbReference>
<sequence>MSKQVTLATCIARMYEGGKLDNVGASGAGSLVKKPTNTLLNSLSGLEVKLNLLDARVDQIARNQEEVLKKLDLVCQGLGSLERDVSSMKQERDSSDTVGGHRGDDLASFSEIKDLYSETVEILQTLQQEGIRQREKIAGIESSVSTMDKVLGYMGNIFQNSMIVKYILQGIVPWRKGSLLESEDNEIKDNSEDKIVKPKVNICNQGTQVEDEFSEAAEEEPRDAVWSEIHVPAAPSPCQSSPSTFTMVPIPLDVPAAQGDVLCPASCDVGNKAPRKPKEVTLSSREPTRTQTFAKDAQDIGVGTEDLDRTLQEQAQEGSTCMAMSAREAEDVVMEIMLERDQDISEEQGTEKQEEHPESLKSITPLSEDENTHTKDVLPAVSPQGSVTNVVQVHKDSVKPASQPEQPQSESEPKSPHEPDQSPNERDQPLALFQNKQVQSGPYDTAQGKGVVSEEQPEQKAAGDSEKQAGPEVPSSVSSTNSTSGTQLKYPEMQLLVIDDCPPMPAPFEHRIVSAKQVPIGSYYAVKANEVLGGGRFGQVHKCAELSSGLTLAAKIIKVKGIKDRDEVKNEIGVMNQLNHVNLIQLYDAFESRTNLTLIMEYVEGGELFDRIIDENYQLTELDAIVFTRQICEGVQYLHQQYILHLDLKPENILCVNTTGNQIKIIDFGLARKYRPREKLKVNFGTPEFLAPEVVNYDFVSFPTDMWSVGVITYMLLSGLSPFLGDNDTETMNNILHCNWDFDAEAFESVSEEAKDFISRLLIPEKCSRLSATGCMKHSWLNNLEEKAKMRRVRLKSQLRLQRYLAAHRQWKKHFLAVAAANRLKRFRQSHSVKPA</sequence>
<evidence type="ECO:0000256" key="7">
    <source>
        <dbReference type="PROSITE-ProRule" id="PRU10141"/>
    </source>
</evidence>
<feature type="binding site" evidence="7">
    <location>
        <position position="555"/>
    </location>
    <ligand>
        <name>ATP</name>
        <dbReference type="ChEBI" id="CHEBI:30616"/>
    </ligand>
</feature>
<dbReference type="PROSITE" id="PS00108">
    <property type="entry name" value="PROTEIN_KINASE_ST"/>
    <property type="match status" value="1"/>
</dbReference>
<feature type="region of interest" description="Disordered" evidence="8">
    <location>
        <begin position="344"/>
        <end position="486"/>
    </location>
</feature>
<reference evidence="10" key="1">
    <citation type="submission" date="2021-01" db="EMBL/GenBank/DDBJ databases">
        <authorList>
            <person name="Zahm M."/>
            <person name="Roques C."/>
            <person name="Cabau C."/>
            <person name="Klopp C."/>
            <person name="Donnadieu C."/>
            <person name="Jouanno E."/>
            <person name="Lampietro C."/>
            <person name="Louis A."/>
            <person name="Herpin A."/>
            <person name="Echchiki A."/>
            <person name="Berthelot C."/>
            <person name="Parey E."/>
            <person name="Roest-Crollius H."/>
            <person name="Braasch I."/>
            <person name="Postlethwait J."/>
            <person name="Bobe J."/>
            <person name="Montfort J."/>
            <person name="Bouchez O."/>
            <person name="Begum T."/>
            <person name="Mejri S."/>
            <person name="Adams A."/>
            <person name="Chen W.-J."/>
            <person name="Guiguen Y."/>
        </authorList>
    </citation>
    <scope>NUCLEOTIDE SEQUENCE</scope>
    <source>
        <strain evidence="10">YG-15Mar2019-1</strain>
        <tissue evidence="10">Brain</tissue>
    </source>
</reference>
<evidence type="ECO:0000256" key="6">
    <source>
        <dbReference type="ARBA" id="ARBA00022840"/>
    </source>
</evidence>
<evidence type="ECO:0000256" key="4">
    <source>
        <dbReference type="ARBA" id="ARBA00022741"/>
    </source>
</evidence>
<dbReference type="Gene3D" id="1.10.510.10">
    <property type="entry name" value="Transferase(Phosphotransferase) domain 1"/>
    <property type="match status" value="1"/>
</dbReference>
<dbReference type="SUPFAM" id="SSF56112">
    <property type="entry name" value="Protein kinase-like (PK-like)"/>
    <property type="match status" value="1"/>
</dbReference>
<dbReference type="InterPro" id="IPR011009">
    <property type="entry name" value="Kinase-like_dom_sf"/>
</dbReference>
<dbReference type="PANTHER" id="PTHR24342">
    <property type="entry name" value="SERINE/THREONINE-PROTEIN KINASE 17"/>
    <property type="match status" value="1"/>
</dbReference>
<dbReference type="FunFam" id="3.30.200.20:FF:000196">
    <property type="entry name" value="Myosin light chain kinase family, member 4"/>
    <property type="match status" value="1"/>
</dbReference>
<keyword evidence="11" id="KW-1185">Reference proteome</keyword>
<feature type="domain" description="Protein kinase" evidence="9">
    <location>
        <begin position="526"/>
        <end position="781"/>
    </location>
</feature>
<comment type="caution">
    <text evidence="10">The sequence shown here is derived from an EMBL/GenBank/DDBJ whole genome shotgun (WGS) entry which is preliminary data.</text>
</comment>
<feature type="compositionally biased region" description="Low complexity" evidence="8">
    <location>
        <begin position="475"/>
        <end position="486"/>
    </location>
</feature>
<dbReference type="PANTHER" id="PTHR24342:SF20">
    <property type="entry name" value="MYOSIN LIGHT CHAIN KINASE, SMOOTH MUSCLE"/>
    <property type="match status" value="1"/>
</dbReference>